<dbReference type="PANTHER" id="PTHR31194">
    <property type="entry name" value="SHN SHINE , DNA BINDING / TRANSCRIPTION FACTOR"/>
    <property type="match status" value="1"/>
</dbReference>
<dbReference type="PIRSF" id="PIRSF038123">
    <property type="entry name" value="PTI6"/>
    <property type="match status" value="1"/>
</dbReference>
<organism evidence="8 9">
    <name type="scientific">Cocos nucifera</name>
    <name type="common">Coconut palm</name>
    <dbReference type="NCBI Taxonomy" id="13894"/>
    <lineage>
        <taxon>Eukaryota</taxon>
        <taxon>Viridiplantae</taxon>
        <taxon>Streptophyta</taxon>
        <taxon>Embryophyta</taxon>
        <taxon>Tracheophyta</taxon>
        <taxon>Spermatophyta</taxon>
        <taxon>Magnoliopsida</taxon>
        <taxon>Liliopsida</taxon>
        <taxon>Arecaceae</taxon>
        <taxon>Arecoideae</taxon>
        <taxon>Cocoseae</taxon>
        <taxon>Attaleinae</taxon>
        <taxon>Cocos</taxon>
    </lineage>
</organism>
<evidence type="ECO:0000256" key="4">
    <source>
        <dbReference type="ARBA" id="ARBA00023163"/>
    </source>
</evidence>
<dbReference type="FunFam" id="3.30.730.10:FF:000001">
    <property type="entry name" value="Ethylene-responsive transcription factor 2"/>
    <property type="match status" value="1"/>
</dbReference>
<dbReference type="PANTHER" id="PTHR31194:SF166">
    <property type="entry name" value="PATHOGENESIS-RELATED GENES TRANSCRIPTIONAL ACTIVATOR PTI6"/>
    <property type="match status" value="1"/>
</dbReference>
<evidence type="ECO:0000256" key="6">
    <source>
        <dbReference type="SAM" id="MobiDB-lite"/>
    </source>
</evidence>
<sequence>MNPADVPQRGLGMAGMKFTKHVVAMRKTGQAAKAEGKSGRRRVVRVCFTDADATDSSSSDEEIGGRTARRRVKRYIHEIRIEAAAAAAEAAAAPKRVETAPERSGNQKRFRGVRRRPWGRWAAEIRAPTQKKRLWLGTFDTAEEAAAVYDDAAVRLKGAKAVTNFPTKKASPARATADAAEDVAVAAKEAPSKSGGSSDDSHSSPTSVLRYRGEETPFDWLGDGGVDSFEFNLEPPLCLTEFSWPLPGFWEMDFGDFDAFDADVFS</sequence>
<dbReference type="GO" id="GO:0005634">
    <property type="term" value="C:nucleus"/>
    <property type="evidence" value="ECO:0007669"/>
    <property type="project" value="UniProtKB-SubCell"/>
</dbReference>
<dbReference type="PRINTS" id="PR00367">
    <property type="entry name" value="ETHRSPELEMNT"/>
</dbReference>
<dbReference type="Pfam" id="PF00847">
    <property type="entry name" value="AP2"/>
    <property type="match status" value="1"/>
</dbReference>
<gene>
    <name evidence="8" type="ORF">COCNU_04G004740</name>
</gene>
<reference evidence="8" key="1">
    <citation type="journal article" date="2017" name="Gigascience">
        <title>The genome draft of coconut (Cocos nucifera).</title>
        <authorList>
            <person name="Xiao Y."/>
            <person name="Xu P."/>
            <person name="Fan H."/>
            <person name="Baudouin L."/>
            <person name="Xia W."/>
            <person name="Bocs S."/>
            <person name="Xu J."/>
            <person name="Li Q."/>
            <person name="Guo A."/>
            <person name="Zhou L."/>
            <person name="Li J."/>
            <person name="Wu Y."/>
            <person name="Ma Z."/>
            <person name="Armero A."/>
            <person name="Issali A.E."/>
            <person name="Liu N."/>
            <person name="Peng M."/>
            <person name="Yang Y."/>
        </authorList>
    </citation>
    <scope>NUCLEOTIDE SEQUENCE</scope>
    <source>
        <tissue evidence="8">Spear leaf of Hainan Tall coconut</tissue>
    </source>
</reference>
<feature type="region of interest" description="Disordered" evidence="6">
    <location>
        <begin position="92"/>
        <end position="114"/>
    </location>
</feature>
<feature type="region of interest" description="Disordered" evidence="6">
    <location>
        <begin position="181"/>
        <end position="208"/>
    </location>
</feature>
<feature type="domain" description="AP2/ERF" evidence="7">
    <location>
        <begin position="109"/>
        <end position="166"/>
    </location>
</feature>
<dbReference type="SMART" id="SM00380">
    <property type="entry name" value="AP2"/>
    <property type="match status" value="1"/>
</dbReference>
<keyword evidence="3" id="KW-0238">DNA-binding</keyword>
<dbReference type="Proteomes" id="UP000797356">
    <property type="component" value="Chromosome 4"/>
</dbReference>
<dbReference type="EMBL" id="CM017875">
    <property type="protein sequence ID" value="KAG1338168.1"/>
    <property type="molecule type" value="Genomic_DNA"/>
</dbReference>
<keyword evidence="2" id="KW-0805">Transcription regulation</keyword>
<evidence type="ECO:0000256" key="2">
    <source>
        <dbReference type="ARBA" id="ARBA00023015"/>
    </source>
</evidence>
<evidence type="ECO:0000313" key="9">
    <source>
        <dbReference type="Proteomes" id="UP000797356"/>
    </source>
</evidence>
<dbReference type="GO" id="GO:0003677">
    <property type="term" value="F:DNA binding"/>
    <property type="evidence" value="ECO:0007669"/>
    <property type="project" value="UniProtKB-KW"/>
</dbReference>
<dbReference type="AlphaFoldDB" id="A0A8K0I543"/>
<dbReference type="CDD" id="cd00018">
    <property type="entry name" value="AP2"/>
    <property type="match status" value="1"/>
</dbReference>
<evidence type="ECO:0000256" key="3">
    <source>
        <dbReference type="ARBA" id="ARBA00023125"/>
    </source>
</evidence>
<dbReference type="Gene3D" id="3.30.730.10">
    <property type="entry name" value="AP2/ERF domain"/>
    <property type="match status" value="1"/>
</dbReference>
<comment type="subcellular location">
    <subcellularLocation>
        <location evidence="1">Nucleus</location>
    </subcellularLocation>
</comment>
<protein>
    <submittedName>
        <fullName evidence="8">Pathogenesis-related genes transcriptional activator PTI6</fullName>
    </submittedName>
</protein>
<keyword evidence="5" id="KW-0539">Nucleus</keyword>
<dbReference type="InterPro" id="IPR016177">
    <property type="entry name" value="DNA-bd_dom_sf"/>
</dbReference>
<dbReference type="InterPro" id="IPR050913">
    <property type="entry name" value="AP2/ERF_ERF"/>
</dbReference>
<dbReference type="GO" id="GO:0003700">
    <property type="term" value="F:DNA-binding transcription factor activity"/>
    <property type="evidence" value="ECO:0007669"/>
    <property type="project" value="InterPro"/>
</dbReference>
<proteinExistence type="predicted"/>
<keyword evidence="4" id="KW-0804">Transcription</keyword>
<feature type="compositionally biased region" description="Low complexity" evidence="6">
    <location>
        <begin position="181"/>
        <end position="207"/>
    </location>
</feature>
<comment type="caution">
    <text evidence="8">The sequence shown here is derived from an EMBL/GenBank/DDBJ whole genome shotgun (WGS) entry which is preliminary data.</text>
</comment>
<dbReference type="InterPro" id="IPR036955">
    <property type="entry name" value="AP2/ERF_dom_sf"/>
</dbReference>
<evidence type="ECO:0000256" key="5">
    <source>
        <dbReference type="ARBA" id="ARBA00023242"/>
    </source>
</evidence>
<dbReference type="OrthoDB" id="682005at2759"/>
<dbReference type="PROSITE" id="PS51032">
    <property type="entry name" value="AP2_ERF"/>
    <property type="match status" value="1"/>
</dbReference>
<reference evidence="8" key="2">
    <citation type="submission" date="2019-07" db="EMBL/GenBank/DDBJ databases">
        <authorList>
            <person name="Yang Y."/>
            <person name="Bocs S."/>
            <person name="Baudouin L."/>
        </authorList>
    </citation>
    <scope>NUCLEOTIDE SEQUENCE</scope>
    <source>
        <tissue evidence="8">Spear leaf of Hainan Tall coconut</tissue>
    </source>
</reference>
<evidence type="ECO:0000259" key="7">
    <source>
        <dbReference type="PROSITE" id="PS51032"/>
    </source>
</evidence>
<name>A0A8K0I543_COCNU</name>
<dbReference type="SUPFAM" id="SSF54171">
    <property type="entry name" value="DNA-binding domain"/>
    <property type="match status" value="1"/>
</dbReference>
<feature type="region of interest" description="Disordered" evidence="6">
    <location>
        <begin position="49"/>
        <end position="69"/>
    </location>
</feature>
<evidence type="ECO:0000256" key="1">
    <source>
        <dbReference type="ARBA" id="ARBA00004123"/>
    </source>
</evidence>
<dbReference type="InterPro" id="IPR001471">
    <property type="entry name" value="AP2/ERF_dom"/>
</dbReference>
<evidence type="ECO:0000313" key="8">
    <source>
        <dbReference type="EMBL" id="KAG1338168.1"/>
    </source>
</evidence>
<accession>A0A8K0I543</accession>
<keyword evidence="9" id="KW-1185">Reference proteome</keyword>